<dbReference type="Pfam" id="PF00903">
    <property type="entry name" value="Glyoxalase"/>
    <property type="match status" value="2"/>
</dbReference>
<dbReference type="InterPro" id="IPR004360">
    <property type="entry name" value="Glyas_Fos-R_dOase_dom"/>
</dbReference>
<evidence type="ECO:0000313" key="3">
    <source>
        <dbReference type="EMBL" id="GLR67191.1"/>
    </source>
</evidence>
<dbReference type="InterPro" id="IPR051785">
    <property type="entry name" value="MMCE/EMCE_epimerase"/>
</dbReference>
<keyword evidence="1" id="KW-0479">Metal-binding</keyword>
<dbReference type="Proteomes" id="UP001156641">
    <property type="component" value="Unassembled WGS sequence"/>
</dbReference>
<organism evidence="3 4">
    <name type="scientific">Acidocella aquatica</name>
    <dbReference type="NCBI Taxonomy" id="1922313"/>
    <lineage>
        <taxon>Bacteria</taxon>
        <taxon>Pseudomonadati</taxon>
        <taxon>Pseudomonadota</taxon>
        <taxon>Alphaproteobacteria</taxon>
        <taxon>Acetobacterales</taxon>
        <taxon>Acidocellaceae</taxon>
        <taxon>Acidocella</taxon>
    </lineage>
</organism>
<dbReference type="CDD" id="cd07258">
    <property type="entry name" value="PpCmtC_C"/>
    <property type="match status" value="1"/>
</dbReference>
<dbReference type="Gene3D" id="3.10.180.10">
    <property type="entry name" value="2,3-Dihydroxybiphenyl 1,2-Dioxygenase, domain 1"/>
    <property type="match status" value="2"/>
</dbReference>
<reference evidence="4" key="1">
    <citation type="journal article" date="2019" name="Int. J. Syst. Evol. Microbiol.">
        <title>The Global Catalogue of Microorganisms (GCM) 10K type strain sequencing project: providing services to taxonomists for standard genome sequencing and annotation.</title>
        <authorList>
            <consortium name="The Broad Institute Genomics Platform"/>
            <consortium name="The Broad Institute Genome Sequencing Center for Infectious Disease"/>
            <person name="Wu L."/>
            <person name="Ma J."/>
        </authorList>
    </citation>
    <scope>NUCLEOTIDE SEQUENCE [LARGE SCALE GENOMIC DNA]</scope>
    <source>
        <strain evidence="4">NBRC 112502</strain>
    </source>
</reference>
<evidence type="ECO:0000313" key="4">
    <source>
        <dbReference type="Proteomes" id="UP001156641"/>
    </source>
</evidence>
<comment type="caution">
    <text evidence="3">The sequence shown here is derived from an EMBL/GenBank/DDBJ whole genome shotgun (WGS) entry which is preliminary data.</text>
</comment>
<dbReference type="SUPFAM" id="SSF54593">
    <property type="entry name" value="Glyoxalase/Bleomycin resistance protein/Dihydroxybiphenyl dioxygenase"/>
    <property type="match status" value="1"/>
</dbReference>
<dbReference type="RefSeq" id="WP_284257918.1">
    <property type="nucleotide sequence ID" value="NZ_BSOS01000065.1"/>
</dbReference>
<protein>
    <submittedName>
        <fullName evidence="3">Glyoxalase</fullName>
    </submittedName>
</protein>
<dbReference type="InterPro" id="IPR029068">
    <property type="entry name" value="Glyas_Bleomycin-R_OHBP_Dase"/>
</dbReference>
<dbReference type="PANTHER" id="PTHR43048:SF3">
    <property type="entry name" value="METHYLMALONYL-COA EPIMERASE, MITOCHONDRIAL"/>
    <property type="match status" value="1"/>
</dbReference>
<dbReference type="EMBL" id="BSOS01000065">
    <property type="protein sequence ID" value="GLR67191.1"/>
    <property type="molecule type" value="Genomic_DNA"/>
</dbReference>
<proteinExistence type="predicted"/>
<keyword evidence="4" id="KW-1185">Reference proteome</keyword>
<dbReference type="InterPro" id="IPR037523">
    <property type="entry name" value="VOC_core"/>
</dbReference>
<feature type="domain" description="VOC" evidence="2">
    <location>
        <begin position="6"/>
        <end position="119"/>
    </location>
</feature>
<feature type="domain" description="VOC" evidence="2">
    <location>
        <begin position="137"/>
        <end position="249"/>
    </location>
</feature>
<name>A0ABQ6A418_9PROT</name>
<dbReference type="PANTHER" id="PTHR43048">
    <property type="entry name" value="METHYLMALONYL-COA EPIMERASE"/>
    <property type="match status" value="1"/>
</dbReference>
<dbReference type="CDD" id="cd08361">
    <property type="entry name" value="PpCmtC_N"/>
    <property type="match status" value="1"/>
</dbReference>
<dbReference type="PROSITE" id="PS51819">
    <property type="entry name" value="VOC"/>
    <property type="match status" value="2"/>
</dbReference>
<accession>A0ABQ6A418</accession>
<sequence>MIELKDLSYVRLGTADLATAETFATGVLGLEVRERRRDALYLRSDQRAHSLCYFEGAPEEQIIGFEVENTAALDAAAAALEALRHKVRRGSAAEAQARYVSEFINFRDPTGNQIELVTRPQLSARRHFPSRDAGITGFNHVGLNSTDPVRDEVFWTQVCNARVSDRIGDIPLMRINAIHHTLALVQAAQPGIQHINHQVAEVDDVMRSYYFLREHNVPIVFGPGRHPTSGARFLYFKGPDGVVFEYSCGVGEIADEATHRPRQFTREPLSFCMWGATPGGLIPGV</sequence>
<gene>
    <name evidence="3" type="ORF">GCM10010909_18720</name>
</gene>
<evidence type="ECO:0000256" key="1">
    <source>
        <dbReference type="ARBA" id="ARBA00022723"/>
    </source>
</evidence>
<evidence type="ECO:0000259" key="2">
    <source>
        <dbReference type="PROSITE" id="PS51819"/>
    </source>
</evidence>